<comment type="similarity">
    <text evidence="6">Belongs to the major facilitator superfamily. Spinster (TC 2.A.1.49) family.</text>
</comment>
<feature type="transmembrane region" description="Helical" evidence="8">
    <location>
        <begin position="372"/>
        <end position="391"/>
    </location>
</feature>
<dbReference type="PANTHER" id="PTHR23505:SF79">
    <property type="entry name" value="PROTEIN SPINSTER"/>
    <property type="match status" value="1"/>
</dbReference>
<evidence type="ECO:0000256" key="6">
    <source>
        <dbReference type="ARBA" id="ARBA00024338"/>
    </source>
</evidence>
<feature type="transmembrane region" description="Helical" evidence="8">
    <location>
        <begin position="559"/>
        <end position="579"/>
    </location>
</feature>
<feature type="transmembrane region" description="Helical" evidence="8">
    <location>
        <begin position="616"/>
        <end position="636"/>
    </location>
</feature>
<keyword evidence="5 8" id="KW-0472">Membrane</keyword>
<reference evidence="10 11" key="1">
    <citation type="submission" date="2024-10" db="EMBL/GenBank/DDBJ databases">
        <title>Updated reference genomes for cyclostephanoid diatoms.</title>
        <authorList>
            <person name="Roberts W.R."/>
            <person name="Alverson A.J."/>
        </authorList>
    </citation>
    <scope>NUCLEOTIDE SEQUENCE [LARGE SCALE GENOMIC DNA]</scope>
    <source>
        <strain evidence="10 11">AJA232-27</strain>
    </source>
</reference>
<dbReference type="PROSITE" id="PS50850">
    <property type="entry name" value="MFS"/>
    <property type="match status" value="1"/>
</dbReference>
<evidence type="ECO:0000256" key="2">
    <source>
        <dbReference type="ARBA" id="ARBA00022448"/>
    </source>
</evidence>
<dbReference type="InterPro" id="IPR044770">
    <property type="entry name" value="MFS_spinster-like"/>
</dbReference>
<dbReference type="Gene3D" id="1.20.1250.20">
    <property type="entry name" value="MFS general substrate transporter like domains"/>
    <property type="match status" value="1"/>
</dbReference>
<feature type="transmembrane region" description="Helical" evidence="8">
    <location>
        <begin position="346"/>
        <end position="365"/>
    </location>
</feature>
<evidence type="ECO:0000256" key="7">
    <source>
        <dbReference type="SAM" id="MobiDB-lite"/>
    </source>
</evidence>
<feature type="compositionally biased region" description="Polar residues" evidence="7">
    <location>
        <begin position="1"/>
        <end position="10"/>
    </location>
</feature>
<feature type="transmembrane region" description="Helical" evidence="8">
    <location>
        <begin position="648"/>
        <end position="668"/>
    </location>
</feature>
<name>A0ABD3MJS1_9STRA</name>
<dbReference type="Pfam" id="PF07690">
    <property type="entry name" value="MFS_1"/>
    <property type="match status" value="1"/>
</dbReference>
<evidence type="ECO:0000256" key="1">
    <source>
        <dbReference type="ARBA" id="ARBA00004141"/>
    </source>
</evidence>
<evidence type="ECO:0000256" key="3">
    <source>
        <dbReference type="ARBA" id="ARBA00022692"/>
    </source>
</evidence>
<dbReference type="Proteomes" id="UP001530293">
    <property type="component" value="Unassembled WGS sequence"/>
</dbReference>
<keyword evidence="11" id="KW-1185">Reference proteome</keyword>
<evidence type="ECO:0000256" key="5">
    <source>
        <dbReference type="ARBA" id="ARBA00023136"/>
    </source>
</evidence>
<feature type="region of interest" description="Disordered" evidence="7">
    <location>
        <begin position="1"/>
        <end position="32"/>
    </location>
</feature>
<feature type="transmembrane region" description="Helical" evidence="8">
    <location>
        <begin position="688"/>
        <end position="707"/>
    </location>
</feature>
<feature type="transmembrane region" description="Helical" evidence="8">
    <location>
        <begin position="403"/>
        <end position="424"/>
    </location>
</feature>
<accession>A0ABD3MJS1</accession>
<evidence type="ECO:0000256" key="4">
    <source>
        <dbReference type="ARBA" id="ARBA00022989"/>
    </source>
</evidence>
<dbReference type="PANTHER" id="PTHR23505">
    <property type="entry name" value="SPINSTER"/>
    <property type="match status" value="1"/>
</dbReference>
<dbReference type="InterPro" id="IPR020846">
    <property type="entry name" value="MFS_dom"/>
</dbReference>
<proteinExistence type="inferred from homology"/>
<evidence type="ECO:0000313" key="10">
    <source>
        <dbReference type="EMBL" id="KAL3764133.1"/>
    </source>
</evidence>
<evidence type="ECO:0000259" key="9">
    <source>
        <dbReference type="PROSITE" id="PS50850"/>
    </source>
</evidence>
<comment type="caution">
    <text evidence="10">The sequence shown here is derived from an EMBL/GenBank/DDBJ whole genome shotgun (WGS) entry which is preliminary data.</text>
</comment>
<dbReference type="EMBL" id="JALLBG020000108">
    <property type="protein sequence ID" value="KAL3764133.1"/>
    <property type="molecule type" value="Genomic_DNA"/>
</dbReference>
<organism evidence="10 11">
    <name type="scientific">Discostella pseudostelligera</name>
    <dbReference type="NCBI Taxonomy" id="259834"/>
    <lineage>
        <taxon>Eukaryota</taxon>
        <taxon>Sar</taxon>
        <taxon>Stramenopiles</taxon>
        <taxon>Ochrophyta</taxon>
        <taxon>Bacillariophyta</taxon>
        <taxon>Coscinodiscophyceae</taxon>
        <taxon>Thalassiosirophycidae</taxon>
        <taxon>Stephanodiscales</taxon>
        <taxon>Stephanodiscaceae</taxon>
        <taxon>Discostella</taxon>
    </lineage>
</organism>
<keyword evidence="3 8" id="KW-0812">Transmembrane</keyword>
<evidence type="ECO:0000313" key="11">
    <source>
        <dbReference type="Proteomes" id="UP001530293"/>
    </source>
</evidence>
<feature type="transmembrane region" description="Helical" evidence="8">
    <location>
        <begin position="464"/>
        <end position="482"/>
    </location>
</feature>
<sequence>MLDNTITHQSGGRDGIAGGDDQSLSSTSSDNSRDGGIYSNLFLPLARSLSFNPDPLHGASSAVIRNDSLSASARTAVTSNIHLQDSMARVCISPPNFIDADDDINNMRSIFGVNTQKKYNLRRGEIMESKSKSQYNKAQQILTSSSSDMSMSAQSILATSSEKKLDTELRIAAVDTISSTLLHTPGTNHGSSSPPPMLSVGYQKEIFMSPLTPAHSSHTGGRKDYTHSKKIRISNSDDESCSSVDAKDYAVQFNPLVTAHYNNNDDDPHHCSCIPSNESNTFHRSQSRKQHHQHHHHAQAFLLSLAFFFLWSPQNLLAPNLTQAAHDFGYDEENTHARDLYLGSNLALAGSVLSLPISALIGFASDVVPSRMILMSAATLVGGMAAIGTGMATTYPQLILCRFVGGSCMSGSVPVVFSLLSDWFDDKDRNSASSGFTAMMGSGIILGQVYAGCAGPIAGWRHPFYASGMLTMILAVLVIVCVREPVRGGKEKVLREMLACGGKYERKLTWSQFVSSITNHRSNRILMIQGFFSNIPWGVMFVFLNDFLSQEKGLSVPDATFIVAVFGVGCAVGGILGGFLGSLASSANKRYLPLFMALTTLMGILPFLALLDDWRYNNAGLIPCFYAFAGGCLASMPSVNIRPCLINANNIFALTTANLIVSAARGVGPSLLTTLLMGVFGLDRARGLNFMIITFWSVAAIQLALLAQTLPSDQVQMERELADYAMSSMDAKYGSITGDESTREDIEEVASFDGDRSMFSIENQASSFDASAARQSLQFIGEALNEIGDGLASAASVLRQKCSNATCLGKERRI</sequence>
<feature type="transmembrane region" description="Helical" evidence="8">
    <location>
        <begin position="525"/>
        <end position="544"/>
    </location>
</feature>
<evidence type="ECO:0000256" key="8">
    <source>
        <dbReference type="SAM" id="Phobius"/>
    </source>
</evidence>
<dbReference type="CDD" id="cd06174">
    <property type="entry name" value="MFS"/>
    <property type="match status" value="1"/>
</dbReference>
<feature type="transmembrane region" description="Helical" evidence="8">
    <location>
        <begin position="436"/>
        <end position="458"/>
    </location>
</feature>
<feature type="transmembrane region" description="Helical" evidence="8">
    <location>
        <begin position="591"/>
        <end position="610"/>
    </location>
</feature>
<dbReference type="SUPFAM" id="SSF103473">
    <property type="entry name" value="MFS general substrate transporter"/>
    <property type="match status" value="1"/>
</dbReference>
<dbReference type="GO" id="GO:0016020">
    <property type="term" value="C:membrane"/>
    <property type="evidence" value="ECO:0007669"/>
    <property type="project" value="UniProtKB-SubCell"/>
</dbReference>
<gene>
    <name evidence="10" type="ORF">ACHAWU_003945</name>
</gene>
<keyword evidence="4 8" id="KW-1133">Transmembrane helix</keyword>
<dbReference type="InterPro" id="IPR036259">
    <property type="entry name" value="MFS_trans_sf"/>
</dbReference>
<dbReference type="AlphaFoldDB" id="A0ABD3MJS1"/>
<feature type="compositionally biased region" description="Low complexity" evidence="7">
    <location>
        <begin position="19"/>
        <end position="32"/>
    </location>
</feature>
<protein>
    <recommendedName>
        <fullName evidence="9">Major facilitator superfamily (MFS) profile domain-containing protein</fullName>
    </recommendedName>
</protein>
<keyword evidence="2" id="KW-0813">Transport</keyword>
<comment type="subcellular location">
    <subcellularLocation>
        <location evidence="1">Membrane</location>
        <topology evidence="1">Multi-pass membrane protein</topology>
    </subcellularLocation>
</comment>
<feature type="domain" description="Major facilitator superfamily (MFS) profile" evidence="9">
    <location>
        <begin position="299"/>
        <end position="714"/>
    </location>
</feature>
<dbReference type="InterPro" id="IPR011701">
    <property type="entry name" value="MFS"/>
</dbReference>